<name>A0A401IEQ7_APHSA</name>
<feature type="domain" description="DUF5615" evidence="1">
    <location>
        <begin position="7"/>
        <end position="88"/>
    </location>
</feature>
<evidence type="ECO:0000313" key="3">
    <source>
        <dbReference type="Proteomes" id="UP000287247"/>
    </source>
</evidence>
<sequence>MKVFAPLYTDEDVANLVAILLRSRGWNILTTIEAGMSGYSDDEQLAYAVSENRCILTHNRVDYERLHLSYLQAEQKHSGIIVTPQNNAHEVAKRVSIILCSCKCSA</sequence>
<dbReference type="AlphaFoldDB" id="A0A401IEQ7"/>
<gene>
    <name evidence="2" type="ORF">AsFPU1_1152</name>
</gene>
<protein>
    <recommendedName>
        <fullName evidence="1">DUF5615 domain-containing protein</fullName>
    </recommendedName>
</protein>
<reference evidence="3" key="1">
    <citation type="submission" date="2017-05" db="EMBL/GenBank/DDBJ databases">
        <title>Physiological properties and genetic analysis related to exopolysaccharide production of fresh-water unicellular cyanobacterium Aphanothece sacrum, Suizenji Nori, that has been cultured as a food source in Japan.</title>
        <authorList>
            <person name="Kanesaki Y."/>
            <person name="Yoshikawa S."/>
            <person name="Ohki K."/>
        </authorList>
    </citation>
    <scope>NUCLEOTIDE SEQUENCE [LARGE SCALE GENOMIC DNA]</scope>
    <source>
        <strain evidence="3">FPU1</strain>
    </source>
</reference>
<keyword evidence="3" id="KW-1185">Reference proteome</keyword>
<comment type="caution">
    <text evidence="2">The sequence shown here is derived from an EMBL/GenBank/DDBJ whole genome shotgun (WGS) entry which is preliminary data.</text>
</comment>
<dbReference type="EMBL" id="BDQK01000004">
    <property type="protein sequence ID" value="GBF79753.1"/>
    <property type="molecule type" value="Genomic_DNA"/>
</dbReference>
<accession>A0A401IEQ7</accession>
<dbReference type="Pfam" id="PF18480">
    <property type="entry name" value="DUF5615"/>
    <property type="match status" value="1"/>
</dbReference>
<organism evidence="2 3">
    <name type="scientific">Aphanothece sacrum FPU1</name>
    <dbReference type="NCBI Taxonomy" id="1920663"/>
    <lineage>
        <taxon>Bacteria</taxon>
        <taxon>Bacillati</taxon>
        <taxon>Cyanobacteriota</taxon>
        <taxon>Cyanophyceae</taxon>
        <taxon>Oscillatoriophycideae</taxon>
        <taxon>Chroococcales</taxon>
        <taxon>Aphanothecaceae</taxon>
        <taxon>Aphanothece</taxon>
    </lineage>
</organism>
<dbReference type="Proteomes" id="UP000287247">
    <property type="component" value="Unassembled WGS sequence"/>
</dbReference>
<dbReference type="InterPro" id="IPR041049">
    <property type="entry name" value="DUF5615"/>
</dbReference>
<evidence type="ECO:0000313" key="2">
    <source>
        <dbReference type="EMBL" id="GBF79753.1"/>
    </source>
</evidence>
<dbReference type="RefSeq" id="WP_124978253.1">
    <property type="nucleotide sequence ID" value="NZ_BDQK01000004.1"/>
</dbReference>
<dbReference type="OrthoDB" id="426839at2"/>
<proteinExistence type="predicted"/>
<evidence type="ECO:0000259" key="1">
    <source>
        <dbReference type="Pfam" id="PF18480"/>
    </source>
</evidence>